<evidence type="ECO:0008006" key="2">
    <source>
        <dbReference type="Google" id="ProtNLM"/>
    </source>
</evidence>
<protein>
    <recommendedName>
        <fullName evidence="2">LamG-like jellyroll fold domain-containing protein</fullName>
    </recommendedName>
</protein>
<comment type="caution">
    <text evidence="1">The sequence shown here is derived from an EMBL/GenBank/DDBJ whole genome shotgun (WGS) entry which is preliminary data.</text>
</comment>
<dbReference type="Pfam" id="PF13385">
    <property type="entry name" value="Laminin_G_3"/>
    <property type="match status" value="1"/>
</dbReference>
<accession>X1M828</accession>
<gene>
    <name evidence="1" type="ORF">S06H3_22708</name>
</gene>
<dbReference type="AlphaFoldDB" id="X1M828"/>
<dbReference type="InterPro" id="IPR013320">
    <property type="entry name" value="ConA-like_dom_sf"/>
</dbReference>
<proteinExistence type="predicted"/>
<organism evidence="1">
    <name type="scientific">marine sediment metagenome</name>
    <dbReference type="NCBI Taxonomy" id="412755"/>
    <lineage>
        <taxon>unclassified sequences</taxon>
        <taxon>metagenomes</taxon>
        <taxon>ecological metagenomes</taxon>
    </lineage>
</organism>
<dbReference type="SUPFAM" id="SSF49899">
    <property type="entry name" value="Concanavalin A-like lectins/glucanases"/>
    <property type="match status" value="1"/>
</dbReference>
<sequence>MALIDGLISYWKLDEASGNAADSHGANIGVASNIAYGTAGIINNCFSYNGTTSNVNCGHDASLNVTTGLTISFWIKSTPRSYNNFFLKQSSIYIRDADNGKISPHLWIDGSWRNFESASTHSAAAWSHWVFTFDGNDLRLYKNGVEDTNSPYHYVGSINITAN</sequence>
<name>X1M828_9ZZZZ</name>
<dbReference type="Gene3D" id="2.60.120.200">
    <property type="match status" value="1"/>
</dbReference>
<dbReference type="EMBL" id="BARV01012190">
    <property type="protein sequence ID" value="GAI02489.1"/>
    <property type="molecule type" value="Genomic_DNA"/>
</dbReference>
<evidence type="ECO:0000313" key="1">
    <source>
        <dbReference type="EMBL" id="GAI02489.1"/>
    </source>
</evidence>
<feature type="non-terminal residue" evidence="1">
    <location>
        <position position="163"/>
    </location>
</feature>
<reference evidence="1" key="1">
    <citation type="journal article" date="2014" name="Front. Microbiol.">
        <title>High frequency of phylogenetically diverse reductive dehalogenase-homologous genes in deep subseafloor sedimentary metagenomes.</title>
        <authorList>
            <person name="Kawai M."/>
            <person name="Futagami T."/>
            <person name="Toyoda A."/>
            <person name="Takaki Y."/>
            <person name="Nishi S."/>
            <person name="Hori S."/>
            <person name="Arai W."/>
            <person name="Tsubouchi T."/>
            <person name="Morono Y."/>
            <person name="Uchiyama I."/>
            <person name="Ito T."/>
            <person name="Fujiyama A."/>
            <person name="Inagaki F."/>
            <person name="Takami H."/>
        </authorList>
    </citation>
    <scope>NUCLEOTIDE SEQUENCE</scope>
    <source>
        <strain evidence="1">Expedition CK06-06</strain>
    </source>
</reference>